<name>A0A212JHF5_9FIRM</name>
<dbReference type="GO" id="GO:0015109">
    <property type="term" value="F:chromate transmembrane transporter activity"/>
    <property type="evidence" value="ECO:0007669"/>
    <property type="project" value="InterPro"/>
</dbReference>
<feature type="transmembrane region" description="Helical" evidence="7">
    <location>
        <begin position="77"/>
        <end position="103"/>
    </location>
</feature>
<protein>
    <submittedName>
        <fullName evidence="8">Chromate transporter</fullName>
    </submittedName>
</protein>
<keyword evidence="5 7" id="KW-1133">Transmembrane helix</keyword>
<comment type="similarity">
    <text evidence="2">Belongs to the chromate ion transporter (CHR) (TC 2.A.51) family.</text>
</comment>
<dbReference type="AlphaFoldDB" id="A0A212JHF5"/>
<keyword evidence="3" id="KW-1003">Cell membrane</keyword>
<dbReference type="InterPro" id="IPR003370">
    <property type="entry name" value="Chromate_transpt"/>
</dbReference>
<evidence type="ECO:0000256" key="3">
    <source>
        <dbReference type="ARBA" id="ARBA00022475"/>
    </source>
</evidence>
<feature type="transmembrane region" description="Helical" evidence="7">
    <location>
        <begin position="109"/>
        <end position="131"/>
    </location>
</feature>
<sequence>MKKSKMYWQLFISTFQLSAFTFGGGFVIIPLMREKFVEKLHWLEEEEMLDLTAIAQSAPGAIAVNASILVGYRVAGVLGALITVVGTVLPPLITLSVISYFYAAFRSSLIVSLVMKGMGAGVVAVIFDVVLTMGFSVLKEKRLLYLAVLLGAFTAAFFFDVNVILIILVCGLLGAADTLYGGQRKRGWSGWSI</sequence>
<keyword evidence="6 7" id="KW-0472">Membrane</keyword>
<dbReference type="PANTHER" id="PTHR43663:SF1">
    <property type="entry name" value="CHROMATE TRANSPORTER"/>
    <property type="match status" value="1"/>
</dbReference>
<dbReference type="EMBL" id="FLUN01000001">
    <property type="protein sequence ID" value="SBV98857.1"/>
    <property type="molecule type" value="Genomic_DNA"/>
</dbReference>
<evidence type="ECO:0000256" key="7">
    <source>
        <dbReference type="SAM" id="Phobius"/>
    </source>
</evidence>
<proteinExistence type="inferred from homology"/>
<evidence type="ECO:0000256" key="4">
    <source>
        <dbReference type="ARBA" id="ARBA00022692"/>
    </source>
</evidence>
<dbReference type="GO" id="GO:0005886">
    <property type="term" value="C:plasma membrane"/>
    <property type="evidence" value="ECO:0007669"/>
    <property type="project" value="UniProtKB-SubCell"/>
</dbReference>
<evidence type="ECO:0000256" key="1">
    <source>
        <dbReference type="ARBA" id="ARBA00004651"/>
    </source>
</evidence>
<feature type="transmembrane region" description="Helical" evidence="7">
    <location>
        <begin position="143"/>
        <end position="176"/>
    </location>
</feature>
<dbReference type="PANTHER" id="PTHR43663">
    <property type="entry name" value="CHROMATE TRANSPORT PROTEIN-RELATED"/>
    <property type="match status" value="1"/>
</dbReference>
<evidence type="ECO:0000256" key="6">
    <source>
        <dbReference type="ARBA" id="ARBA00023136"/>
    </source>
</evidence>
<dbReference type="InterPro" id="IPR052518">
    <property type="entry name" value="CHR_Transporter"/>
</dbReference>
<accession>A0A212JHF5</accession>
<gene>
    <name evidence="8" type="ORF">KL86CLO1_11095</name>
</gene>
<evidence type="ECO:0000256" key="5">
    <source>
        <dbReference type="ARBA" id="ARBA00022989"/>
    </source>
</evidence>
<evidence type="ECO:0000256" key="2">
    <source>
        <dbReference type="ARBA" id="ARBA00005262"/>
    </source>
</evidence>
<reference evidence="8" key="1">
    <citation type="submission" date="2016-04" db="EMBL/GenBank/DDBJ databases">
        <authorList>
            <person name="Evans L.H."/>
            <person name="Alamgir A."/>
            <person name="Owens N."/>
            <person name="Weber N.D."/>
            <person name="Virtaneva K."/>
            <person name="Barbian K."/>
            <person name="Babar A."/>
            <person name="Rosenke K."/>
        </authorList>
    </citation>
    <scope>NUCLEOTIDE SEQUENCE</scope>
    <source>
        <strain evidence="8">86</strain>
    </source>
</reference>
<keyword evidence="4 7" id="KW-0812">Transmembrane</keyword>
<comment type="subcellular location">
    <subcellularLocation>
        <location evidence="1">Cell membrane</location>
        <topology evidence="1">Multi-pass membrane protein</topology>
    </subcellularLocation>
</comment>
<evidence type="ECO:0000313" key="8">
    <source>
        <dbReference type="EMBL" id="SBV98857.1"/>
    </source>
</evidence>
<feature type="transmembrane region" description="Helical" evidence="7">
    <location>
        <begin position="7"/>
        <end position="31"/>
    </location>
</feature>
<organism evidence="8">
    <name type="scientific">uncultured Eubacteriales bacterium</name>
    <dbReference type="NCBI Taxonomy" id="172733"/>
    <lineage>
        <taxon>Bacteria</taxon>
        <taxon>Bacillati</taxon>
        <taxon>Bacillota</taxon>
        <taxon>Clostridia</taxon>
        <taxon>Eubacteriales</taxon>
        <taxon>environmental samples</taxon>
    </lineage>
</organism>
<dbReference type="Pfam" id="PF02417">
    <property type="entry name" value="Chromate_transp"/>
    <property type="match status" value="1"/>
</dbReference>